<dbReference type="EMBL" id="JAGUCO010000001">
    <property type="protein sequence ID" value="MBS2096712.1"/>
    <property type="molecule type" value="Genomic_DNA"/>
</dbReference>
<evidence type="ECO:0000313" key="2">
    <source>
        <dbReference type="EMBL" id="MBS2096712.1"/>
    </source>
</evidence>
<feature type="signal peptide" evidence="1">
    <location>
        <begin position="1"/>
        <end position="21"/>
    </location>
</feature>
<feature type="chain" id="PRO_5046464879" description="DUF3316 domain-containing protein" evidence="1">
    <location>
        <begin position="22"/>
        <end position="276"/>
    </location>
</feature>
<evidence type="ECO:0000313" key="3">
    <source>
        <dbReference type="Proteomes" id="UP000708576"/>
    </source>
</evidence>
<comment type="caution">
    <text evidence="2">The sequence shown here is derived from an EMBL/GenBank/DDBJ whole genome shotgun (WGS) entry which is preliminary data.</text>
</comment>
<protein>
    <recommendedName>
        <fullName evidence="4">DUF3316 domain-containing protein</fullName>
    </recommendedName>
</protein>
<name>A0ABS5JP88_9BACT</name>
<dbReference type="Proteomes" id="UP000708576">
    <property type="component" value="Unassembled WGS sequence"/>
</dbReference>
<evidence type="ECO:0000256" key="1">
    <source>
        <dbReference type="SAM" id="SignalP"/>
    </source>
</evidence>
<keyword evidence="1" id="KW-0732">Signal</keyword>
<gene>
    <name evidence="2" type="ORF">KEM10_00395</name>
</gene>
<organism evidence="2 3">
    <name type="scientific">Carboxylicivirga linearis</name>
    <dbReference type="NCBI Taxonomy" id="1628157"/>
    <lineage>
        <taxon>Bacteria</taxon>
        <taxon>Pseudomonadati</taxon>
        <taxon>Bacteroidota</taxon>
        <taxon>Bacteroidia</taxon>
        <taxon>Marinilabiliales</taxon>
        <taxon>Marinilabiliaceae</taxon>
        <taxon>Carboxylicivirga</taxon>
    </lineage>
</organism>
<reference evidence="2 3" key="1">
    <citation type="journal article" date="2015" name="Int. J. Syst. Evol. Microbiol.">
        <title>Carboxylicivirga linearis sp. nov., isolated from a sea cucumber culture pond.</title>
        <authorList>
            <person name="Wang F.Q."/>
            <person name="Zhou Y.X."/>
            <person name="Lin X.Z."/>
            <person name="Chen G.J."/>
            <person name="Du Z.J."/>
        </authorList>
    </citation>
    <scope>NUCLEOTIDE SEQUENCE [LARGE SCALE GENOMIC DNA]</scope>
    <source>
        <strain evidence="2 3">FB218</strain>
    </source>
</reference>
<proteinExistence type="predicted"/>
<sequence>MNYRSPTLICILSFVASSLFSQDLLFNGPVNTALADVRTIDHSHWAVFNNAASLSSLKHSGLAASYQARFNIKELSTRAISGFYSGNFGVISGGVLQSGYSKSLLSRYLFSFSRKFGNSTSAFLQYNLITHHIETADESLAFYSAFGLQQKITSEIYMAVLISNMEQSKINYGNIDVDVPSQFLIGLMWTNEQWVKVFTEAEKELNRTPVFKGAVEMAINDFLFLRTGIKGEPVEFTFGSGFNWTRLNIDIAFKYHQLLGVSSIAGISYSFNKRAK</sequence>
<dbReference type="RefSeq" id="WP_212212044.1">
    <property type="nucleotide sequence ID" value="NZ_JAGUCO010000001.1"/>
</dbReference>
<evidence type="ECO:0008006" key="4">
    <source>
        <dbReference type="Google" id="ProtNLM"/>
    </source>
</evidence>
<keyword evidence="3" id="KW-1185">Reference proteome</keyword>
<accession>A0ABS5JP88</accession>